<reference evidence="2 3" key="1">
    <citation type="submission" date="2016-04" db="EMBL/GenBank/DDBJ databases">
        <title>The genome of Intoshia linei affirms orthonectids as highly simplified spiralians.</title>
        <authorList>
            <person name="Mikhailov K.V."/>
            <person name="Slusarev G.S."/>
            <person name="Nikitin M.A."/>
            <person name="Logacheva M.D."/>
            <person name="Penin A."/>
            <person name="Aleoshin V."/>
            <person name="Panchin Y.V."/>
        </authorList>
    </citation>
    <scope>NUCLEOTIDE SEQUENCE [LARGE SCALE GENOMIC DNA]</scope>
    <source>
        <strain evidence="2">Intl2013</strain>
        <tissue evidence="2">Whole animal</tissue>
    </source>
</reference>
<proteinExistence type="predicted"/>
<organism evidence="2 3">
    <name type="scientific">Intoshia linei</name>
    <dbReference type="NCBI Taxonomy" id="1819745"/>
    <lineage>
        <taxon>Eukaryota</taxon>
        <taxon>Metazoa</taxon>
        <taxon>Spiralia</taxon>
        <taxon>Lophotrochozoa</taxon>
        <taxon>Mesozoa</taxon>
        <taxon>Orthonectida</taxon>
        <taxon>Rhopaluridae</taxon>
        <taxon>Intoshia</taxon>
    </lineage>
</organism>
<evidence type="ECO:0000313" key="2">
    <source>
        <dbReference type="EMBL" id="OAF70544.1"/>
    </source>
</evidence>
<dbReference type="PANTHER" id="PTHR12705:SF0">
    <property type="entry name" value="ORIGIN RECOGNITION COMPLEX SUBUNIT 5"/>
    <property type="match status" value="1"/>
</dbReference>
<dbReference type="GO" id="GO:0006270">
    <property type="term" value="P:DNA replication initiation"/>
    <property type="evidence" value="ECO:0007669"/>
    <property type="project" value="TreeGrafter"/>
</dbReference>
<evidence type="ECO:0000313" key="3">
    <source>
        <dbReference type="Proteomes" id="UP000078046"/>
    </source>
</evidence>
<dbReference type="AlphaFoldDB" id="A0A177BAT4"/>
<name>A0A177BAT4_9BILA</name>
<comment type="caution">
    <text evidence="2">The sequence shown here is derived from an EMBL/GenBank/DDBJ whole genome shotgun (WGS) entry which is preliminary data.</text>
</comment>
<dbReference type="GO" id="GO:0005664">
    <property type="term" value="C:nuclear origin of replication recognition complex"/>
    <property type="evidence" value="ECO:0007669"/>
    <property type="project" value="TreeGrafter"/>
</dbReference>
<dbReference type="InterPro" id="IPR020796">
    <property type="entry name" value="ORC5"/>
</dbReference>
<evidence type="ECO:0000259" key="1">
    <source>
        <dbReference type="Pfam" id="PF14630"/>
    </source>
</evidence>
<dbReference type="OrthoDB" id="365981at2759"/>
<dbReference type="Proteomes" id="UP000078046">
    <property type="component" value="Unassembled WGS sequence"/>
</dbReference>
<dbReference type="PANTHER" id="PTHR12705">
    <property type="entry name" value="ORIGIN RECOGNITION COMPLEX SUBUNIT 5"/>
    <property type="match status" value="1"/>
</dbReference>
<keyword evidence="3" id="KW-1185">Reference proteome</keyword>
<sequence>MDLQIQKNVIDSYTKHWCVILVSSYIASHNPTSLDRHLFLKHSDKQKRNMLKNKEKEKIVEDYQCSGKSFSLDRLMTIIVSIYTDKSYQFFGIKPLISACVRDGYLSTNKSYSSSKHWLTNLSYKCNISLELANVLGNKIGVDIFNYLYDYI</sequence>
<dbReference type="EMBL" id="LWCA01000134">
    <property type="protein sequence ID" value="OAF70544.1"/>
    <property type="molecule type" value="Genomic_DNA"/>
</dbReference>
<dbReference type="InterPro" id="IPR047088">
    <property type="entry name" value="ORC5_C"/>
</dbReference>
<gene>
    <name evidence="2" type="ORF">A3Q56_01698</name>
</gene>
<dbReference type="GO" id="GO:0003688">
    <property type="term" value="F:DNA replication origin binding"/>
    <property type="evidence" value="ECO:0007669"/>
    <property type="project" value="TreeGrafter"/>
</dbReference>
<protein>
    <recommendedName>
        <fullName evidence="1">Origin recognition complex subunit 5 C-terminal domain-containing protein</fullName>
    </recommendedName>
</protein>
<dbReference type="Pfam" id="PF14630">
    <property type="entry name" value="ORC5_C"/>
    <property type="match status" value="1"/>
</dbReference>
<feature type="domain" description="Origin recognition complex subunit 5 C-terminal" evidence="1">
    <location>
        <begin position="19"/>
        <end position="148"/>
    </location>
</feature>
<accession>A0A177BAT4</accession>